<accession>A0A8C3VQ98</accession>
<proteinExistence type="predicted"/>
<sequence>TICSVESKQTKMSSQYAHLGLFIPLMIYPGFKRGAGAGVAKPTVLSLLWGSVTPNLEAINGQEQSGRCGL</sequence>
<reference evidence="1" key="2">
    <citation type="submission" date="2025-09" db="UniProtKB">
        <authorList>
            <consortium name="Ensembl"/>
        </authorList>
    </citation>
    <scope>IDENTIFICATION</scope>
</reference>
<protein>
    <recommendedName>
        <fullName evidence="3">Translocase of outer membrane 7 kDa subunit homolog</fullName>
    </recommendedName>
</protein>
<evidence type="ECO:0000313" key="2">
    <source>
        <dbReference type="Proteomes" id="UP000694540"/>
    </source>
</evidence>
<organism evidence="1 2">
    <name type="scientific">Catagonus wagneri</name>
    <name type="common">Chacoan peccary</name>
    <dbReference type="NCBI Taxonomy" id="51154"/>
    <lineage>
        <taxon>Eukaryota</taxon>
        <taxon>Metazoa</taxon>
        <taxon>Chordata</taxon>
        <taxon>Craniata</taxon>
        <taxon>Vertebrata</taxon>
        <taxon>Euteleostomi</taxon>
        <taxon>Mammalia</taxon>
        <taxon>Eutheria</taxon>
        <taxon>Laurasiatheria</taxon>
        <taxon>Artiodactyla</taxon>
        <taxon>Suina</taxon>
        <taxon>Tayassuidae</taxon>
        <taxon>Catagonus</taxon>
    </lineage>
</organism>
<dbReference type="Ensembl" id="ENSCWAT00000003408.1">
    <property type="protein sequence ID" value="ENSCWAP00000003130.1"/>
    <property type="gene ID" value="ENSCWAG00000002490.1"/>
</dbReference>
<keyword evidence="2" id="KW-1185">Reference proteome</keyword>
<evidence type="ECO:0000313" key="1">
    <source>
        <dbReference type="Ensembl" id="ENSCWAP00000003130.1"/>
    </source>
</evidence>
<dbReference type="AlphaFoldDB" id="A0A8C3VQ98"/>
<name>A0A8C3VQ98_9CETA</name>
<reference evidence="1" key="1">
    <citation type="submission" date="2025-08" db="UniProtKB">
        <authorList>
            <consortium name="Ensembl"/>
        </authorList>
    </citation>
    <scope>IDENTIFICATION</scope>
</reference>
<evidence type="ECO:0008006" key="3">
    <source>
        <dbReference type="Google" id="ProtNLM"/>
    </source>
</evidence>
<dbReference type="Proteomes" id="UP000694540">
    <property type="component" value="Unplaced"/>
</dbReference>
<dbReference type="GeneTree" id="ENSGT01070000257209"/>